<dbReference type="SUPFAM" id="SSF48452">
    <property type="entry name" value="TPR-like"/>
    <property type="match status" value="1"/>
</dbReference>
<feature type="signal peptide" evidence="6">
    <location>
        <begin position="1"/>
        <end position="19"/>
    </location>
</feature>
<comment type="similarity">
    <text evidence="2">Belongs to the SusD family.</text>
</comment>
<keyword evidence="3 6" id="KW-0732">Signal</keyword>
<dbReference type="Pfam" id="PF07980">
    <property type="entry name" value="SusD_RagB"/>
    <property type="match status" value="1"/>
</dbReference>
<accession>A0A413INE2</accession>
<name>A0A413INE2_9BACT</name>
<evidence type="ECO:0000256" key="3">
    <source>
        <dbReference type="ARBA" id="ARBA00022729"/>
    </source>
</evidence>
<comment type="caution">
    <text evidence="9">The sequence shown here is derived from an EMBL/GenBank/DDBJ whole genome shotgun (WGS) entry which is preliminary data.</text>
</comment>
<dbReference type="InterPro" id="IPR012944">
    <property type="entry name" value="SusD_RagB_dom"/>
</dbReference>
<evidence type="ECO:0000256" key="4">
    <source>
        <dbReference type="ARBA" id="ARBA00023136"/>
    </source>
</evidence>
<dbReference type="InterPro" id="IPR011990">
    <property type="entry name" value="TPR-like_helical_dom_sf"/>
</dbReference>
<dbReference type="GO" id="GO:0009279">
    <property type="term" value="C:cell outer membrane"/>
    <property type="evidence" value="ECO:0007669"/>
    <property type="project" value="UniProtKB-SubCell"/>
</dbReference>
<dbReference type="RefSeq" id="WP_117722223.1">
    <property type="nucleotide sequence ID" value="NZ_CAUGOG010000035.1"/>
</dbReference>
<dbReference type="EMBL" id="QSCR01000014">
    <property type="protein sequence ID" value="RGY17846.1"/>
    <property type="molecule type" value="Genomic_DNA"/>
</dbReference>
<reference evidence="9 10" key="1">
    <citation type="submission" date="2018-08" db="EMBL/GenBank/DDBJ databases">
        <title>A genome reference for cultivated species of the human gut microbiota.</title>
        <authorList>
            <person name="Zou Y."/>
            <person name="Xue W."/>
            <person name="Luo G."/>
        </authorList>
    </citation>
    <scope>NUCLEOTIDE SEQUENCE [LARGE SCALE GENOMIC DNA]</scope>
    <source>
        <strain evidence="9 10">OF02-7</strain>
    </source>
</reference>
<proteinExistence type="inferred from homology"/>
<dbReference type="Pfam" id="PF14322">
    <property type="entry name" value="SusD-like_3"/>
    <property type="match status" value="1"/>
</dbReference>
<dbReference type="AlphaFoldDB" id="A0A413INE2"/>
<dbReference type="PROSITE" id="PS51257">
    <property type="entry name" value="PROKAR_LIPOPROTEIN"/>
    <property type="match status" value="1"/>
</dbReference>
<organism evidence="9 10">
    <name type="scientific">Butyricimonas virosa</name>
    <dbReference type="NCBI Taxonomy" id="544645"/>
    <lineage>
        <taxon>Bacteria</taxon>
        <taxon>Pseudomonadati</taxon>
        <taxon>Bacteroidota</taxon>
        <taxon>Bacteroidia</taxon>
        <taxon>Bacteroidales</taxon>
        <taxon>Odoribacteraceae</taxon>
        <taxon>Butyricimonas</taxon>
    </lineage>
</organism>
<feature type="domain" description="SusD-like N-terminal" evidence="8">
    <location>
        <begin position="85"/>
        <end position="207"/>
    </location>
</feature>
<dbReference type="OrthoDB" id="1100079at2"/>
<evidence type="ECO:0000256" key="6">
    <source>
        <dbReference type="SAM" id="SignalP"/>
    </source>
</evidence>
<dbReference type="Gene3D" id="1.25.40.390">
    <property type="match status" value="1"/>
</dbReference>
<feature type="domain" description="RagB/SusD" evidence="7">
    <location>
        <begin position="353"/>
        <end position="452"/>
    </location>
</feature>
<keyword evidence="5" id="KW-0998">Cell outer membrane</keyword>
<sequence length="480" mass="54905">MKKRLYFIWTVALVLVLSACDDWLTVEPETAITGEKLFTTNEGVNQSLNGLYLNMRGLYYPEGRLGGAGQVENMGCTYTWATGNSGYMWAGHYYSDQPDNTDNAMIFKGLYNIIANANSLIEGTGINKEKLKEEVYNIARGEALAIRALAHLDLIRIYGPVPTKVNAAETYLPYVRVNNINPYEYITYEKYMGYLLADLDSAEVLLAKSDPVIMGTFEATEVSSATWSFRKNHINYYGVLGLQARARLWTGDMEGALRYARLVKEAKNEDGTFKLRLMNPDDNTSEGIFNNTTTDLTCYCEHLCGTKCDNYDYTQGTAWQQRNISVVNNTSTFLNDLYSGNGDDLRYQWFWSYNNRSQWGLVGYYCRKYLNFYNSSPSPKNFPIMRLAEIYLIIAENAPLAEANAAYEEYCNARNIPYVALMESDRGERILMEFIREFTGEGQNFYTYKRHNVQNMLFGVRPCTEEQYRLVIPSMELISD</sequence>
<dbReference type="InterPro" id="IPR033985">
    <property type="entry name" value="SusD-like_N"/>
</dbReference>
<keyword evidence="4" id="KW-0472">Membrane</keyword>
<evidence type="ECO:0000259" key="7">
    <source>
        <dbReference type="Pfam" id="PF07980"/>
    </source>
</evidence>
<comment type="subcellular location">
    <subcellularLocation>
        <location evidence="1">Cell outer membrane</location>
    </subcellularLocation>
</comment>
<dbReference type="Proteomes" id="UP000286063">
    <property type="component" value="Unassembled WGS sequence"/>
</dbReference>
<evidence type="ECO:0000256" key="2">
    <source>
        <dbReference type="ARBA" id="ARBA00006275"/>
    </source>
</evidence>
<gene>
    <name evidence="9" type="ORF">DXA50_09500</name>
</gene>
<evidence type="ECO:0000256" key="1">
    <source>
        <dbReference type="ARBA" id="ARBA00004442"/>
    </source>
</evidence>
<evidence type="ECO:0000256" key="5">
    <source>
        <dbReference type="ARBA" id="ARBA00023237"/>
    </source>
</evidence>
<evidence type="ECO:0000259" key="8">
    <source>
        <dbReference type="Pfam" id="PF14322"/>
    </source>
</evidence>
<evidence type="ECO:0000313" key="9">
    <source>
        <dbReference type="EMBL" id="RGY17846.1"/>
    </source>
</evidence>
<protein>
    <submittedName>
        <fullName evidence="9">RagB/SusD family nutrient uptake outer membrane protein</fullName>
    </submittedName>
</protein>
<feature type="chain" id="PRO_5018986059" evidence="6">
    <location>
        <begin position="20"/>
        <end position="480"/>
    </location>
</feature>
<evidence type="ECO:0000313" key="10">
    <source>
        <dbReference type="Proteomes" id="UP000286063"/>
    </source>
</evidence>